<dbReference type="KEGG" id="ssal:SPISAL_07590"/>
<dbReference type="Proteomes" id="UP000017881">
    <property type="component" value="Chromosome"/>
</dbReference>
<dbReference type="HOGENOM" id="CLU_1748512_0_0_6"/>
<evidence type="ECO:0000313" key="1">
    <source>
        <dbReference type="EMBL" id="AGM41612.1"/>
    </source>
</evidence>
<keyword evidence="2" id="KW-1185">Reference proteome</keyword>
<organism evidence="1 2">
    <name type="scientific">Spiribacter salinus M19-40</name>
    <dbReference type="NCBI Taxonomy" id="1260251"/>
    <lineage>
        <taxon>Bacteria</taxon>
        <taxon>Pseudomonadati</taxon>
        <taxon>Pseudomonadota</taxon>
        <taxon>Gammaproteobacteria</taxon>
        <taxon>Chromatiales</taxon>
        <taxon>Ectothiorhodospiraceae</taxon>
        <taxon>Spiribacter</taxon>
    </lineage>
</organism>
<sequence length="149" mass="17072">MEIVIAASVSFALGALSTRRYRRDRVAWARRRLQLQVLSVEVKHLRSKPVSVQKGNRSPARRRLVRLQPTLTRTQALVIGLLHKLWPWSTRFMQFSPMTYIRWLQARSRKVHADKIKAGKERGRPPTPAFIVEAILTIKKTIPAMGLGA</sequence>
<dbReference type="eggNOG" id="COG2801">
    <property type="taxonomic scope" value="Bacteria"/>
</dbReference>
<reference evidence="1 2" key="1">
    <citation type="journal article" date="2013" name="Genome Announc.">
        <title>Draft Genome of Spiribacter salinus M19-40, an Abundant Gammaproteobacterium in Aquatic Hypersaline Environments.</title>
        <authorList>
            <person name="Leon M.J."/>
            <person name="Ghai R."/>
            <person name="Fernandez A.B."/>
            <person name="Sanchez-Porro C."/>
            <person name="Rodriguez-Valera F."/>
            <person name="Ventosa A."/>
        </authorList>
    </citation>
    <scope>NUCLEOTIDE SEQUENCE [LARGE SCALE GENOMIC DNA]</scope>
    <source>
        <strain evidence="1">M19-40</strain>
    </source>
</reference>
<protein>
    <submittedName>
        <fullName evidence="1">Uncharacterized protein</fullName>
    </submittedName>
</protein>
<evidence type="ECO:0000313" key="2">
    <source>
        <dbReference type="Proteomes" id="UP000017881"/>
    </source>
</evidence>
<dbReference type="EMBL" id="CP005963">
    <property type="protein sequence ID" value="AGM41612.1"/>
    <property type="molecule type" value="Genomic_DNA"/>
</dbReference>
<dbReference type="AlphaFoldDB" id="R4VMD7"/>
<proteinExistence type="predicted"/>
<dbReference type="RefSeq" id="WP_016353919.1">
    <property type="nucleotide sequence ID" value="NC_021291.1"/>
</dbReference>
<gene>
    <name evidence="1" type="ORF">SPISAL_07590</name>
</gene>
<accession>R4VMD7</accession>
<name>R4VMD7_9GAMM</name>